<gene>
    <name evidence="1" type="ORF">PROQFM164_S01g002414</name>
</gene>
<evidence type="ECO:0000313" key="2">
    <source>
        <dbReference type="Proteomes" id="UP000030686"/>
    </source>
</evidence>
<name>W6PWG2_PENRF</name>
<keyword evidence="2" id="KW-1185">Reference proteome</keyword>
<dbReference type="OrthoDB" id="4358152at2759"/>
<organism evidence="1 2">
    <name type="scientific">Penicillium roqueforti (strain FM164)</name>
    <dbReference type="NCBI Taxonomy" id="1365484"/>
    <lineage>
        <taxon>Eukaryota</taxon>
        <taxon>Fungi</taxon>
        <taxon>Dikarya</taxon>
        <taxon>Ascomycota</taxon>
        <taxon>Pezizomycotina</taxon>
        <taxon>Eurotiomycetes</taxon>
        <taxon>Eurotiomycetidae</taxon>
        <taxon>Eurotiales</taxon>
        <taxon>Aspergillaceae</taxon>
        <taxon>Penicillium</taxon>
    </lineage>
</organism>
<dbReference type="Proteomes" id="UP000030686">
    <property type="component" value="Unassembled WGS sequence"/>
</dbReference>
<dbReference type="OMA" id="EDYSHCC"/>
<accession>W6PWG2</accession>
<evidence type="ECO:0000313" key="1">
    <source>
        <dbReference type="EMBL" id="CDM28603.1"/>
    </source>
</evidence>
<sequence length="405" mass="46571">MDPFSRLPWFALQNVLSALPDLPSLHRLHNASTEVATFLHQNNDLFARIVDAIIENTAHERSLFPVVQRDVRQLVIIWAEQSRRRQQQPTEQNEQQETAGNPSVLDNLRYLARHGFGRLTPNLGSISPSTPAAVLCRLLALMSRLRCLVHASFHALVSKSLQLRIEHLPKKTLYINTRRLGPSHRPQGIPYTPVDVGPMMWVEEQRLLESFFCIAIFYELRKMYANFSVVSMRSETFQISSHDTVEDFWKKVFQGEKGGQLEQIATTLSWLDGQAGRRENVYSWLASGPVSTEYLSYYPCYTPLNDEQWEDEKTYIHDYHSSHGAMSLSAARCSLTSPLRCVDYAAFRPYGLIFWSATRMDALGFRLVFGIGHHMWFALSFVLTDKDWEDLVARQLDRSFNPITM</sequence>
<reference evidence="1" key="1">
    <citation type="journal article" date="2014" name="Nat. Commun.">
        <title>Multiple recent horizontal transfers of a large genomic region in cheese making fungi.</title>
        <authorList>
            <person name="Cheeseman K."/>
            <person name="Ropars J."/>
            <person name="Renault P."/>
            <person name="Dupont J."/>
            <person name="Gouzy J."/>
            <person name="Branca A."/>
            <person name="Abraham A.L."/>
            <person name="Ceppi M."/>
            <person name="Conseiller E."/>
            <person name="Debuchy R."/>
            <person name="Malagnac F."/>
            <person name="Goarin A."/>
            <person name="Silar P."/>
            <person name="Lacoste S."/>
            <person name="Sallet E."/>
            <person name="Bensimon A."/>
            <person name="Giraud T."/>
            <person name="Brygoo Y."/>
        </authorList>
    </citation>
    <scope>NUCLEOTIDE SEQUENCE [LARGE SCALE GENOMIC DNA]</scope>
    <source>
        <strain evidence="1">FM164</strain>
    </source>
</reference>
<protein>
    <submittedName>
        <fullName evidence="1">Genomic scaffold, ProqFM164S01</fullName>
    </submittedName>
</protein>
<proteinExistence type="predicted"/>
<dbReference type="AlphaFoldDB" id="W6PWG2"/>
<dbReference type="EMBL" id="HG792015">
    <property type="protein sequence ID" value="CDM28603.1"/>
    <property type="molecule type" value="Genomic_DNA"/>
</dbReference>
<dbReference type="STRING" id="1365484.W6PWG2"/>